<dbReference type="SUPFAM" id="SSF52540">
    <property type="entry name" value="P-loop containing nucleoside triphosphate hydrolases"/>
    <property type="match status" value="1"/>
</dbReference>
<dbReference type="GO" id="GO:0016459">
    <property type="term" value="C:myosin complex"/>
    <property type="evidence" value="ECO:0007669"/>
    <property type="project" value="UniProtKB-KW"/>
</dbReference>
<organism evidence="9 10">
    <name type="scientific">Chrysophaeum taylorii</name>
    <dbReference type="NCBI Taxonomy" id="2483200"/>
    <lineage>
        <taxon>Eukaryota</taxon>
        <taxon>Sar</taxon>
        <taxon>Stramenopiles</taxon>
        <taxon>Ochrophyta</taxon>
        <taxon>Pelagophyceae</taxon>
        <taxon>Pelagomonadales</taxon>
        <taxon>Pelagomonadaceae</taxon>
        <taxon>Chrysophaeum</taxon>
    </lineage>
</organism>
<feature type="compositionally biased region" description="Low complexity" evidence="7">
    <location>
        <begin position="2368"/>
        <end position="2380"/>
    </location>
</feature>
<dbReference type="FunFam" id="1.10.10.820:FF:000001">
    <property type="entry name" value="Myosin heavy chain"/>
    <property type="match status" value="1"/>
</dbReference>
<feature type="region of interest" description="Actin-binding" evidence="6">
    <location>
        <begin position="1675"/>
        <end position="1697"/>
    </location>
</feature>
<evidence type="ECO:0000313" key="9">
    <source>
        <dbReference type="EMBL" id="KAJ8601198.1"/>
    </source>
</evidence>
<sequence>MVRGVRGIFEDQAGEFDWQRENVGAAVSAVYQQRRVYLLTVARRDRAEDDQGLVVAMNSRTGNIEWRRALPLGEVGDAIVLTPLALVTLSGGGRFARGWRLGDGGLLWDAVMPPGSSGENVGLVAVRAPSCVVVALGGDAVSAFDCETGATKAGWPWYPEPEDDARLGAALGSAAGLRVTNAVATPDSRLFACGLAERRGAWVVELDVGSGGESRAAAGLAAGAAVGAALVARSGRALPLLVVADRDGLVAYDAAAVLGGGEAPGPVASLDASSLVGEAIARIRVEPNSAGRVLRVLGAAKKKSRFVAAATAEEATTWGGVLVALGDEACGTASCASLGAFATPASAASGSGEAGARVFWAQVSPENRLDLAEIGGRVLAAGDEGGLDPLAHGPARLAFPHVFEKKKTATTTSNKTTTVPELAYRALVTTAAESVAMVAKDRVSWCRDEALASIVAADFVEAPVRQHLADADEEGPEVEPTLWQRLELQAESISATARALAKSFKELTDAAARKQRQKAATAELYGLDKLAIARTRAGRLFAIAAHTGEIAWSRLIPELVDRRATVVATRRASDAYHDPELTVVSTRDGRSEVTRLDAHTGATKDATVFDFETRAVVPAGVSDATGRDVLLVVGPGASRVAVVPESAAKAVAAEPKPFYVFLVDDGVLRTFELDKTTLLRAVPRGEVVIARPGVETLEDAATAPAAETVSAKSHILGDDAILLKYLNPHLCAVCTVSAGGPAPLLDPKLRTSQSPDVEPPSLYVTLVDAVASKVVARVAHPHGAAPCRVAVSENWVVYSYWNSKAKRNELGSLSLHEGMFDRYGLSPFKVPEQETSFFARSAPPPVALYRTFAIDKPVVSNLAPTLTSRGIASKQFLVGIAPGQILALDRRSLDPRRPILDDSDSKNFRSQRKKVERELDEGLYPYTPFIPLKPKAIITYSKTLLGLNHIWSTPTKLESTTLVLAAGVDVYGVPHKPSGGFDILADDFNYALLLLLLLGLFAGALILRAAANRKNLALHWTQAYIEATVKKVRENEVVAATADGREFTIDLEAPLRPPSRKQKEAPRRILQRVSLSSASGVENMDNLTALHEASILDNVQFRFRMDLIYTNTGPILIAMNPFKWLPIYGDDVISQYHTKPYGSMPPHCFQEAEDAFVQLQKYRKNQAIVICGESGAGKTETTKLMLHYLATVSKRTSERDAKRREKEKHYHHEGPTIAERMVNSNPLLEAYGNAKTLRNDNSSRFGKFTRFDFKIGSSLITGGFIENLLLEKVRVVEQGEGERNYHIFYQLAAAARKGHELATPLCSGDPTKYALTNKSGCVSIPGVDDAEEFEATVGALGALGSSRDEIDRVLRVTAAVYRLGDIAFDEDDEEYAVASAESKDALETAATWMGVEARKLGAALCCRVRHVGDERVVSKNEPHQARQLRDALAKATYSRLFDWLVYRANQAFDRSASGGAEAPPPFIGILDIYGFEIMKTNGFEQVFINTTNEQLQKVFNDIIFKSEAEEYQREQIDWDKTVFPDNTPCIELLTKRPAGILRMLDAECLRGNAASDGAKFARKLNKEHGHHVYFEVCGPASVWRRSDGGRTSDEDFLVRHFAAPVVYTVAHFIDKNRDALYDHVHDLLAASKTSIVADCFPKRLDDANDGGGSSSSNTTTSSSRQTVANRYLGQLSALVTLLRESSTRFVRCIKTNHAKVPAKLDTPSVLSQLVCSGVMAALEVRRAGFPTRIAYREFVREFRAFTPKKGPRGTDDKDLTALMLQHPHVQERVAPSAYRLGVSKLFLQAEVLYNLQSIKNAMLYPFVRRLQRWWVSLQGSILQRKFKRCAADLAETTSTSSIKGVHATRAVVVALETAEKIKAEAWAVVCVASATDAMDAISKLRSHVDRAARVVADAVARKEEAYRIRATLLAEIDAGNERCDALRLVASSLYDAKDAAVLGDAAGEAAKSLGAVRVELMTAVDEWEGSSLAVASKQGPLSLQRQGTRRLEHRDTPEKTPQQEEEEPLKAPPPPPDPPLLTPEEAATARRKKLDDALQLVHRAEVASLAMLDKKKLMDEARAEYQASLDLASENLATIQVDVFIIAGITRVSDAVAEARDAIFAAQKALQSIDPDPVKLAVENATAAVEKAANVAEHESARVAAIATLDSAMKTLRDITNVAQTEGFASARLDDLVEVAERTIQTARDACLSPDINVLQASTQRAVDAVNGCGEYLEFEQAKQEAERQARIQGAFAFFQKRTDPKARASTTPALASKPRPAKRVAVVGEDDISPLSPKTTGRKLPFSTPVTPKGSTPLRADDDDDDDDDGFPAPSPSAASSSAVMRPRRDSVPPNLTLPPVSVRKASRESAPPTLSLVPSPPPSPAPRASEVSGPSSSSANLCDWLEAKNLMQFKDAILDVAEHVDDLATMTDEDADEIIASCGMKKLVARRFKKSLVEIGADLTL</sequence>
<dbReference type="CDD" id="cd00124">
    <property type="entry name" value="MYSc"/>
    <property type="match status" value="1"/>
</dbReference>
<dbReference type="SUPFAM" id="SSF50998">
    <property type="entry name" value="Quinoprotein alcohol dehydrogenase-like"/>
    <property type="match status" value="1"/>
</dbReference>
<dbReference type="Proteomes" id="UP001230188">
    <property type="component" value="Unassembled WGS sequence"/>
</dbReference>
<keyword evidence="3 6" id="KW-0518">Myosin</keyword>
<evidence type="ECO:0000259" key="8">
    <source>
        <dbReference type="PROSITE" id="PS51456"/>
    </source>
</evidence>
<evidence type="ECO:0000256" key="1">
    <source>
        <dbReference type="ARBA" id="ARBA00022741"/>
    </source>
</evidence>
<dbReference type="InterPro" id="IPR001609">
    <property type="entry name" value="Myosin_head_motor_dom-like"/>
</dbReference>
<evidence type="ECO:0000256" key="7">
    <source>
        <dbReference type="SAM" id="MobiDB-lite"/>
    </source>
</evidence>
<evidence type="ECO:0000256" key="4">
    <source>
        <dbReference type="ARBA" id="ARBA00023175"/>
    </source>
</evidence>
<dbReference type="Gene3D" id="1.20.120.720">
    <property type="entry name" value="Myosin VI head, motor domain, U50 subdomain"/>
    <property type="match status" value="1"/>
</dbReference>
<dbReference type="Gene3D" id="1.20.5.4820">
    <property type="match status" value="1"/>
</dbReference>
<dbReference type="GO" id="GO:0005524">
    <property type="term" value="F:ATP binding"/>
    <property type="evidence" value="ECO:0007669"/>
    <property type="project" value="UniProtKB-UniRule"/>
</dbReference>
<dbReference type="GO" id="GO:0016020">
    <property type="term" value="C:membrane"/>
    <property type="evidence" value="ECO:0007669"/>
    <property type="project" value="TreeGrafter"/>
</dbReference>
<feature type="domain" description="Myosin motor" evidence="8">
    <location>
        <begin position="1079"/>
        <end position="1800"/>
    </location>
</feature>
<dbReference type="PRINTS" id="PR00193">
    <property type="entry name" value="MYOSINHEAVY"/>
</dbReference>
<dbReference type="Gene3D" id="3.40.850.10">
    <property type="entry name" value="Kinesin motor domain"/>
    <property type="match status" value="1"/>
</dbReference>
<dbReference type="GO" id="GO:0000146">
    <property type="term" value="F:microfilament motor activity"/>
    <property type="evidence" value="ECO:0007669"/>
    <property type="project" value="TreeGrafter"/>
</dbReference>
<feature type="region of interest" description="Disordered" evidence="7">
    <location>
        <begin position="2243"/>
        <end position="2380"/>
    </location>
</feature>
<dbReference type="Gene3D" id="1.20.58.530">
    <property type="match status" value="1"/>
</dbReference>
<keyword evidence="1 6" id="KW-0547">Nucleotide-binding</keyword>
<name>A0AAD7XJ05_9STRA</name>
<dbReference type="InterPro" id="IPR011678">
    <property type="entry name" value="EMC1_C"/>
</dbReference>
<keyword evidence="10" id="KW-1185">Reference proteome</keyword>
<dbReference type="Gene3D" id="1.10.10.820">
    <property type="match status" value="1"/>
</dbReference>
<dbReference type="Pfam" id="PF25293">
    <property type="entry name" value="Beta-prop_EMC1_N"/>
    <property type="match status" value="1"/>
</dbReference>
<evidence type="ECO:0000313" key="10">
    <source>
        <dbReference type="Proteomes" id="UP001230188"/>
    </source>
</evidence>
<dbReference type="PANTHER" id="PTHR13140:SF706">
    <property type="entry name" value="DILUTE CLASS UNCONVENTIONAL MYOSIN, ISOFORM C"/>
    <property type="match status" value="1"/>
</dbReference>
<keyword evidence="2 6" id="KW-0067">ATP-binding</keyword>
<evidence type="ECO:0000256" key="3">
    <source>
        <dbReference type="ARBA" id="ARBA00023123"/>
    </source>
</evidence>
<evidence type="ECO:0000256" key="6">
    <source>
        <dbReference type="PROSITE-ProRule" id="PRU00782"/>
    </source>
</evidence>
<dbReference type="GO" id="GO:0007015">
    <property type="term" value="P:actin filament organization"/>
    <property type="evidence" value="ECO:0007669"/>
    <property type="project" value="TreeGrafter"/>
</dbReference>
<dbReference type="Pfam" id="PF00063">
    <property type="entry name" value="Myosin_head"/>
    <property type="match status" value="1"/>
</dbReference>
<dbReference type="PROSITE" id="PS51456">
    <property type="entry name" value="MYOSIN_MOTOR"/>
    <property type="match status" value="1"/>
</dbReference>
<feature type="compositionally biased region" description="Basic and acidic residues" evidence="7">
    <location>
        <begin position="1989"/>
        <end position="2002"/>
    </location>
</feature>
<feature type="compositionally biased region" description="Acidic residues" evidence="7">
    <location>
        <begin position="2302"/>
        <end position="2311"/>
    </location>
</feature>
<feature type="binding site" evidence="6">
    <location>
        <begin position="1172"/>
        <end position="1179"/>
    </location>
    <ligand>
        <name>ATP</name>
        <dbReference type="ChEBI" id="CHEBI:30616"/>
    </ligand>
</feature>
<dbReference type="GO" id="GO:0005737">
    <property type="term" value="C:cytoplasm"/>
    <property type="evidence" value="ECO:0007669"/>
    <property type="project" value="TreeGrafter"/>
</dbReference>
<accession>A0AAD7XJ05</accession>
<dbReference type="GO" id="GO:0051015">
    <property type="term" value="F:actin filament binding"/>
    <property type="evidence" value="ECO:0007669"/>
    <property type="project" value="TreeGrafter"/>
</dbReference>
<gene>
    <name evidence="9" type="ORF">CTAYLR_003237</name>
</gene>
<proteinExistence type="inferred from homology"/>
<evidence type="ECO:0000256" key="5">
    <source>
        <dbReference type="ARBA" id="ARBA00023203"/>
    </source>
</evidence>
<dbReference type="EMBL" id="JAQMWT010000443">
    <property type="protein sequence ID" value="KAJ8601198.1"/>
    <property type="molecule type" value="Genomic_DNA"/>
</dbReference>
<comment type="similarity">
    <text evidence="6">Belongs to the TRAFAC class myosin-kinesin ATPase superfamily. Myosin family.</text>
</comment>
<dbReference type="InterPro" id="IPR036961">
    <property type="entry name" value="Kinesin_motor_dom_sf"/>
</dbReference>
<dbReference type="InterPro" id="IPR011047">
    <property type="entry name" value="Quinoprotein_ADH-like_sf"/>
</dbReference>
<protein>
    <recommendedName>
        <fullName evidence="8">Myosin motor domain-containing protein</fullName>
    </recommendedName>
</protein>
<dbReference type="InterPro" id="IPR027417">
    <property type="entry name" value="P-loop_NTPase"/>
</dbReference>
<reference evidence="9" key="1">
    <citation type="submission" date="2023-01" db="EMBL/GenBank/DDBJ databases">
        <title>Metagenome sequencing of chrysophaentin producing Chrysophaeum taylorii.</title>
        <authorList>
            <person name="Davison J."/>
            <person name="Bewley C."/>
        </authorList>
    </citation>
    <scope>NUCLEOTIDE SEQUENCE</scope>
    <source>
        <strain evidence="9">NIES-1699</strain>
    </source>
</reference>
<feature type="region of interest" description="Disordered" evidence="7">
    <location>
        <begin position="1975"/>
        <end position="2032"/>
    </location>
</feature>
<evidence type="ECO:0000256" key="2">
    <source>
        <dbReference type="ARBA" id="ARBA00022840"/>
    </source>
</evidence>
<dbReference type="SMART" id="SM00242">
    <property type="entry name" value="MYSc"/>
    <property type="match status" value="1"/>
</dbReference>
<keyword evidence="5 6" id="KW-0009">Actin-binding</keyword>
<comment type="caution">
    <text evidence="9">The sequence shown here is derived from an EMBL/GenBank/DDBJ whole genome shotgun (WGS) entry which is preliminary data.</text>
</comment>
<dbReference type="PANTHER" id="PTHR13140">
    <property type="entry name" value="MYOSIN"/>
    <property type="match status" value="1"/>
</dbReference>
<dbReference type="InterPro" id="IPR058545">
    <property type="entry name" value="Beta-prop_EMC1_1st"/>
</dbReference>
<dbReference type="Pfam" id="PF07774">
    <property type="entry name" value="EMC1_C"/>
    <property type="match status" value="1"/>
</dbReference>
<keyword evidence="4 6" id="KW-0505">Motor protein</keyword>
<feature type="compositionally biased region" description="Pro residues" evidence="7">
    <location>
        <begin position="2010"/>
        <end position="2021"/>
    </location>
</feature>